<dbReference type="Proteomes" id="UP000243525">
    <property type="component" value="Unassembled WGS sequence"/>
</dbReference>
<evidence type="ECO:0000313" key="2">
    <source>
        <dbReference type="Proteomes" id="UP000243525"/>
    </source>
</evidence>
<dbReference type="AlphaFoldDB" id="A0A2T5C2P1"/>
<protein>
    <recommendedName>
        <fullName evidence="3">Amidohydrolase family protein</fullName>
    </recommendedName>
</protein>
<reference evidence="1 2" key="1">
    <citation type="submission" date="2018-04" db="EMBL/GenBank/DDBJ databases">
        <title>Genomic Encyclopedia of Archaeal and Bacterial Type Strains, Phase II (KMG-II): from individual species to whole genera.</title>
        <authorList>
            <person name="Goeker M."/>
        </authorList>
    </citation>
    <scope>NUCLEOTIDE SEQUENCE [LARGE SCALE GENOMIC DNA]</scope>
    <source>
        <strain evidence="1 2">DSM 28823</strain>
    </source>
</reference>
<gene>
    <name evidence="1" type="ORF">C8N47_106122</name>
</gene>
<dbReference type="RefSeq" id="WP_107821936.1">
    <property type="nucleotide sequence ID" value="NZ_OY782574.1"/>
</dbReference>
<sequence>MKFSAHFIVPADGSLLPKAIVEVDASGTIVRLIETSTELREQAGMEFHSGLICPAFINLWQLANTDEMMRRLPELEAFRSFIPQDTSHPKAIFNWIKAIQENVADSSLTALIGLFTARAAQAFNVDDAGLIATGKRPGLILISGIDYANFKLKADSRLKKLI</sequence>
<keyword evidence="2" id="KW-1185">Reference proteome</keyword>
<evidence type="ECO:0000313" key="1">
    <source>
        <dbReference type="EMBL" id="PTN09023.1"/>
    </source>
</evidence>
<name>A0A2T5C2P1_9BACT</name>
<comment type="caution">
    <text evidence="1">The sequence shown here is derived from an EMBL/GenBank/DDBJ whole genome shotgun (WGS) entry which is preliminary data.</text>
</comment>
<organism evidence="1 2">
    <name type="scientific">Mangrovibacterium marinum</name>
    <dbReference type="NCBI Taxonomy" id="1639118"/>
    <lineage>
        <taxon>Bacteria</taxon>
        <taxon>Pseudomonadati</taxon>
        <taxon>Bacteroidota</taxon>
        <taxon>Bacteroidia</taxon>
        <taxon>Marinilabiliales</taxon>
        <taxon>Prolixibacteraceae</taxon>
        <taxon>Mangrovibacterium</taxon>
    </lineage>
</organism>
<evidence type="ECO:0008006" key="3">
    <source>
        <dbReference type="Google" id="ProtNLM"/>
    </source>
</evidence>
<accession>A0A2T5C2P1</accession>
<dbReference type="OrthoDB" id="9807210at2"/>
<proteinExistence type="predicted"/>
<dbReference type="EMBL" id="QAAD01000006">
    <property type="protein sequence ID" value="PTN09023.1"/>
    <property type="molecule type" value="Genomic_DNA"/>
</dbReference>